<evidence type="ECO:0000256" key="2">
    <source>
        <dbReference type="SAM" id="Phobius"/>
    </source>
</evidence>
<dbReference type="EMBL" id="UXUI01008986">
    <property type="protein sequence ID" value="VDD92829.1"/>
    <property type="molecule type" value="Genomic_DNA"/>
</dbReference>
<keyword evidence="2" id="KW-1133">Transmembrane helix</keyword>
<feature type="domain" description="C2" evidence="3">
    <location>
        <begin position="14"/>
        <end position="108"/>
    </location>
</feature>
<evidence type="ECO:0000256" key="1">
    <source>
        <dbReference type="SAM" id="MobiDB-lite"/>
    </source>
</evidence>
<dbReference type="PANTHER" id="PTHR38626:SF4">
    <property type="entry name" value="SKN-1 DEPENDENT ZYGOTIC TRANSCRIPT"/>
    <property type="match status" value="1"/>
</dbReference>
<dbReference type="Proteomes" id="UP000274131">
    <property type="component" value="Unassembled WGS sequence"/>
</dbReference>
<dbReference type="Pfam" id="PF25330">
    <property type="entry name" value="C2_nem"/>
    <property type="match status" value="1"/>
</dbReference>
<feature type="region of interest" description="Disordered" evidence="1">
    <location>
        <begin position="256"/>
        <end position="277"/>
    </location>
</feature>
<dbReference type="OrthoDB" id="5862752at2759"/>
<dbReference type="WBParaSite" id="EVEC_0000809601-mRNA-1">
    <property type="protein sequence ID" value="EVEC_0000809601-mRNA-1"/>
    <property type="gene ID" value="EVEC_0000809601"/>
</dbReference>
<evidence type="ECO:0000313" key="4">
    <source>
        <dbReference type="EMBL" id="VDD92829.1"/>
    </source>
</evidence>
<sequence>MWRGDLFLCCSWLSQDRLRNFVSHWKRGYPTDVTLVCEVVGIDPTYGFPRICDATANVQIFQKEMAKEMVTQAYRTESMEQEGGGKIVVELKGKCFNASLTIEKHEQRCPWCQEEQDQQLAYVAQPEFEISNSSSVMNYFGGGEQLLCVAVTVLAGIAIISTAAFACLLIAFIKQKRNSPTKCRVGSFPSSGMHIDPIHLGEDCRYEMPWDQKYRPIPPWMSNRDELITSSPNHGSSPSSGPLFYQSSRTTIGGITRYESPTTSISGRHDDSGLESV</sequence>
<keyword evidence="2" id="KW-0812">Transmembrane</keyword>
<dbReference type="AlphaFoldDB" id="A0A0N4VC18"/>
<proteinExistence type="predicted"/>
<organism evidence="6">
    <name type="scientific">Enterobius vermicularis</name>
    <name type="common">Human pinworm</name>
    <dbReference type="NCBI Taxonomy" id="51028"/>
    <lineage>
        <taxon>Eukaryota</taxon>
        <taxon>Metazoa</taxon>
        <taxon>Ecdysozoa</taxon>
        <taxon>Nematoda</taxon>
        <taxon>Chromadorea</taxon>
        <taxon>Rhabditida</taxon>
        <taxon>Spirurina</taxon>
        <taxon>Oxyuridomorpha</taxon>
        <taxon>Oxyuroidea</taxon>
        <taxon>Oxyuridae</taxon>
        <taxon>Enterobius</taxon>
    </lineage>
</organism>
<dbReference type="PANTHER" id="PTHR38626">
    <property type="entry name" value="SKN-1 DEPENDENT ZYGOTIC TRANSCRIPT-RELATED"/>
    <property type="match status" value="1"/>
</dbReference>
<dbReference type="InterPro" id="IPR057569">
    <property type="entry name" value="C2_nem"/>
</dbReference>
<accession>A0A0N4VC18</accession>
<reference evidence="6" key="1">
    <citation type="submission" date="2017-02" db="UniProtKB">
        <authorList>
            <consortium name="WormBaseParasite"/>
        </authorList>
    </citation>
    <scope>IDENTIFICATION</scope>
</reference>
<name>A0A0N4VC18_ENTVE</name>
<evidence type="ECO:0000313" key="5">
    <source>
        <dbReference type="Proteomes" id="UP000274131"/>
    </source>
</evidence>
<dbReference type="InterPro" id="IPR040426">
    <property type="entry name" value="C05B5.4-like"/>
</dbReference>
<feature type="transmembrane region" description="Helical" evidence="2">
    <location>
        <begin position="146"/>
        <end position="173"/>
    </location>
</feature>
<protein>
    <submittedName>
        <fullName evidence="6">Ephrin_rec_like domain-containing protein</fullName>
    </submittedName>
</protein>
<feature type="compositionally biased region" description="Polar residues" evidence="1">
    <location>
        <begin position="256"/>
        <end position="266"/>
    </location>
</feature>
<evidence type="ECO:0000313" key="6">
    <source>
        <dbReference type="WBParaSite" id="EVEC_0000809601-mRNA-1"/>
    </source>
</evidence>
<gene>
    <name evidence="4" type="ORF">EVEC_LOCUS7580</name>
</gene>
<reference evidence="4 5" key="2">
    <citation type="submission" date="2018-10" db="EMBL/GenBank/DDBJ databases">
        <authorList>
            <consortium name="Pathogen Informatics"/>
        </authorList>
    </citation>
    <scope>NUCLEOTIDE SEQUENCE [LARGE SCALE GENOMIC DNA]</scope>
</reference>
<keyword evidence="5" id="KW-1185">Reference proteome</keyword>
<keyword evidence="2" id="KW-0472">Membrane</keyword>
<evidence type="ECO:0000259" key="3">
    <source>
        <dbReference type="Pfam" id="PF25330"/>
    </source>
</evidence>
<feature type="compositionally biased region" description="Basic and acidic residues" evidence="1">
    <location>
        <begin position="267"/>
        <end position="277"/>
    </location>
</feature>